<proteinExistence type="predicted"/>
<organism evidence="1 2">
    <name type="scientific">Paragonimus westermani</name>
    <dbReference type="NCBI Taxonomy" id="34504"/>
    <lineage>
        <taxon>Eukaryota</taxon>
        <taxon>Metazoa</taxon>
        <taxon>Spiralia</taxon>
        <taxon>Lophotrochozoa</taxon>
        <taxon>Platyhelminthes</taxon>
        <taxon>Trematoda</taxon>
        <taxon>Digenea</taxon>
        <taxon>Plagiorchiida</taxon>
        <taxon>Troglotremata</taxon>
        <taxon>Troglotrematidae</taxon>
        <taxon>Paragonimus</taxon>
    </lineage>
</organism>
<dbReference type="EMBL" id="JTDF01009906">
    <property type="protein sequence ID" value="KAF8564044.1"/>
    <property type="molecule type" value="Genomic_DNA"/>
</dbReference>
<name>A0A8T0DAT6_9TREM</name>
<dbReference type="OrthoDB" id="421075at2759"/>
<dbReference type="InterPro" id="IPR011990">
    <property type="entry name" value="TPR-like_helical_dom_sf"/>
</dbReference>
<evidence type="ECO:0000313" key="1">
    <source>
        <dbReference type="EMBL" id="KAF8564044.1"/>
    </source>
</evidence>
<accession>A0A8T0DAT6</accession>
<reference evidence="1 2" key="1">
    <citation type="submission" date="2019-07" db="EMBL/GenBank/DDBJ databases">
        <title>Annotation for the trematode Paragonimus westermani.</title>
        <authorList>
            <person name="Choi Y.-J."/>
        </authorList>
    </citation>
    <scope>NUCLEOTIDE SEQUENCE [LARGE SCALE GENOMIC DNA]</scope>
    <source>
        <strain evidence="1">180907_Pwestermani</strain>
    </source>
</reference>
<dbReference type="Proteomes" id="UP000699462">
    <property type="component" value="Unassembled WGS sequence"/>
</dbReference>
<dbReference type="AlphaFoldDB" id="A0A8T0DAT6"/>
<comment type="caution">
    <text evidence="1">The sequence shown here is derived from an EMBL/GenBank/DDBJ whole genome shotgun (WGS) entry which is preliminary data.</text>
</comment>
<protein>
    <submittedName>
        <fullName evidence="1">Uncharacterized protein</fullName>
    </submittedName>
</protein>
<feature type="non-terminal residue" evidence="1">
    <location>
        <position position="1"/>
    </location>
</feature>
<sequence>MPSSPEVTYQFALALCQNNELEKALSVYNSMDQIHFSKLMWLNYGLIAMRLKRSALCVAALQKVVILDSKN</sequence>
<evidence type="ECO:0000313" key="2">
    <source>
        <dbReference type="Proteomes" id="UP000699462"/>
    </source>
</evidence>
<dbReference type="Gene3D" id="1.25.40.10">
    <property type="entry name" value="Tetratricopeptide repeat domain"/>
    <property type="match status" value="1"/>
</dbReference>
<keyword evidence="2" id="KW-1185">Reference proteome</keyword>
<gene>
    <name evidence="1" type="ORF">P879_11762</name>
</gene>
<dbReference type="SUPFAM" id="SSF48452">
    <property type="entry name" value="TPR-like"/>
    <property type="match status" value="1"/>
</dbReference>